<dbReference type="InterPro" id="IPR018117">
    <property type="entry name" value="C5_DNA_meth_AS"/>
</dbReference>
<dbReference type="PANTHER" id="PTHR10629:SF52">
    <property type="entry name" value="DNA (CYTOSINE-5)-METHYLTRANSFERASE 1"/>
    <property type="match status" value="1"/>
</dbReference>
<sequence>MPTAVSLFTGCGGSDAGLVSLGFNVLMANDILPYARDVYLHNHPETDYRLGSVADIKSFPKAELLVGCYPCQGFSQGGAREANRNINYLYLEFLRALQQIQPKAFIVENVSGMIRSTYRHLLDDQISKFSAAGKYGYHVRPAVMNAQDFGVAQERKRIIIVGIRKDLGVEYAFPYATHGEHGEKDLATIRDALDGLPDWPTGEFCEDPFHWYYMSRNRRRDWSETSKTIVSHMRHMPLHPMSPALRRIHTDKWVFESDEAARRFSYREAARLQGFGKQFSFPETDAASLAMKYRVVGNAVPPPLFKAVAGSLPDIWS</sequence>
<dbReference type="GO" id="GO:0003677">
    <property type="term" value="F:DNA binding"/>
    <property type="evidence" value="ECO:0007669"/>
    <property type="project" value="TreeGrafter"/>
</dbReference>
<dbReference type="EMBL" id="CP001052">
    <property type="protein sequence ID" value="ACD15571.1"/>
    <property type="molecule type" value="Genomic_DNA"/>
</dbReference>
<dbReference type="OrthoDB" id="9813719at2"/>
<dbReference type="eggNOG" id="COG0270">
    <property type="taxonomic scope" value="Bacteria"/>
</dbReference>
<keyword evidence="2 6" id="KW-0808">Transferase</keyword>
<dbReference type="GO" id="GO:0009307">
    <property type="term" value="P:DNA restriction-modification system"/>
    <property type="evidence" value="ECO:0007669"/>
    <property type="project" value="UniProtKB-KW"/>
</dbReference>
<dbReference type="Gene3D" id="3.90.120.10">
    <property type="entry name" value="DNA Methylase, subunit A, domain 2"/>
    <property type="match status" value="1"/>
</dbReference>
<dbReference type="PANTHER" id="PTHR10629">
    <property type="entry name" value="CYTOSINE-SPECIFIC METHYLTRANSFERASE"/>
    <property type="match status" value="1"/>
</dbReference>
<dbReference type="Pfam" id="PF00145">
    <property type="entry name" value="DNA_methylase"/>
    <property type="match status" value="1"/>
</dbReference>
<dbReference type="InterPro" id="IPR050390">
    <property type="entry name" value="C5-Methyltransferase"/>
</dbReference>
<dbReference type="NCBIfam" id="TIGR00675">
    <property type="entry name" value="dcm"/>
    <property type="match status" value="1"/>
</dbReference>
<keyword evidence="4" id="KW-0680">Restriction system</keyword>
<dbReference type="Proteomes" id="UP000001739">
    <property type="component" value="Chromosome 1"/>
</dbReference>
<evidence type="ECO:0000256" key="4">
    <source>
        <dbReference type="ARBA" id="ARBA00022747"/>
    </source>
</evidence>
<keyword evidence="1 6" id="KW-0489">Methyltransferase</keyword>
<evidence type="ECO:0000256" key="5">
    <source>
        <dbReference type="ARBA" id="ARBA00047422"/>
    </source>
</evidence>
<dbReference type="InterPro" id="IPR029063">
    <property type="entry name" value="SAM-dependent_MTases_sf"/>
</dbReference>
<evidence type="ECO:0000256" key="1">
    <source>
        <dbReference type="ARBA" id="ARBA00022603"/>
    </source>
</evidence>
<dbReference type="SUPFAM" id="SSF53335">
    <property type="entry name" value="S-adenosyl-L-methionine-dependent methyltransferases"/>
    <property type="match status" value="1"/>
</dbReference>
<dbReference type="RefSeq" id="WP_012432195.1">
    <property type="nucleotide sequence ID" value="NC_010681.1"/>
</dbReference>
<accession>B2T1W0</accession>
<dbReference type="REBASE" id="18170">
    <property type="entry name" value="M.BphPORF1155P"/>
</dbReference>
<name>B2T1W0_PARPJ</name>
<organism evidence="9 10">
    <name type="scientific">Paraburkholderia phytofirmans (strain DSM 17436 / LMG 22146 / PsJN)</name>
    <name type="common">Burkholderia phytofirmans</name>
    <dbReference type="NCBI Taxonomy" id="398527"/>
    <lineage>
        <taxon>Bacteria</taxon>
        <taxon>Pseudomonadati</taxon>
        <taxon>Pseudomonadota</taxon>
        <taxon>Betaproteobacteria</taxon>
        <taxon>Burkholderiales</taxon>
        <taxon>Burkholderiaceae</taxon>
        <taxon>Paraburkholderia</taxon>
    </lineage>
</organism>
<dbReference type="GO" id="GO:0032259">
    <property type="term" value="P:methylation"/>
    <property type="evidence" value="ECO:0007669"/>
    <property type="project" value="UniProtKB-KW"/>
</dbReference>
<proteinExistence type="inferred from homology"/>
<evidence type="ECO:0000256" key="7">
    <source>
        <dbReference type="RuleBase" id="RU000416"/>
    </source>
</evidence>
<comment type="catalytic activity">
    <reaction evidence="5 8">
        <text>a 2'-deoxycytidine in DNA + S-adenosyl-L-methionine = a 5-methyl-2'-deoxycytidine in DNA + S-adenosyl-L-homocysteine + H(+)</text>
        <dbReference type="Rhea" id="RHEA:13681"/>
        <dbReference type="Rhea" id="RHEA-COMP:11369"/>
        <dbReference type="Rhea" id="RHEA-COMP:11370"/>
        <dbReference type="ChEBI" id="CHEBI:15378"/>
        <dbReference type="ChEBI" id="CHEBI:57856"/>
        <dbReference type="ChEBI" id="CHEBI:59789"/>
        <dbReference type="ChEBI" id="CHEBI:85452"/>
        <dbReference type="ChEBI" id="CHEBI:85454"/>
        <dbReference type="EC" id="2.1.1.37"/>
    </reaction>
</comment>
<dbReference type="AlphaFoldDB" id="B2T1W0"/>
<dbReference type="GO" id="GO:0003886">
    <property type="term" value="F:DNA (cytosine-5-)-methyltransferase activity"/>
    <property type="evidence" value="ECO:0007669"/>
    <property type="project" value="UniProtKB-EC"/>
</dbReference>
<dbReference type="InterPro" id="IPR001525">
    <property type="entry name" value="C5_MeTfrase"/>
</dbReference>
<dbReference type="PROSITE" id="PS51679">
    <property type="entry name" value="SAM_MT_C5"/>
    <property type="match status" value="1"/>
</dbReference>
<dbReference type="PRINTS" id="PR00105">
    <property type="entry name" value="C5METTRFRASE"/>
</dbReference>
<gene>
    <name evidence="9" type="ordered locus">Bphyt_1155</name>
</gene>
<evidence type="ECO:0000313" key="9">
    <source>
        <dbReference type="EMBL" id="ACD15571.1"/>
    </source>
</evidence>
<evidence type="ECO:0000256" key="8">
    <source>
        <dbReference type="RuleBase" id="RU000417"/>
    </source>
</evidence>
<reference evidence="9 10" key="1">
    <citation type="journal article" date="2011" name="J. Bacteriol.">
        <title>Complete genome sequence of the plant growth-promoting endophyte Burkholderia phytofirmans strain PsJN.</title>
        <authorList>
            <person name="Weilharter A."/>
            <person name="Mitter B."/>
            <person name="Shin M.V."/>
            <person name="Chain P.S."/>
            <person name="Nowak J."/>
            <person name="Sessitsch A."/>
        </authorList>
    </citation>
    <scope>NUCLEOTIDE SEQUENCE [LARGE SCALE GENOMIC DNA]</scope>
    <source>
        <strain evidence="10">DSM 17436 / LMG 22146 / PsJN</strain>
    </source>
</reference>
<evidence type="ECO:0000256" key="6">
    <source>
        <dbReference type="PROSITE-ProRule" id="PRU01016"/>
    </source>
</evidence>
<dbReference type="STRING" id="398527.Bphyt_1155"/>
<dbReference type="InterPro" id="IPR031303">
    <property type="entry name" value="C5_meth_CS"/>
</dbReference>
<dbReference type="GO" id="GO:0044027">
    <property type="term" value="P:negative regulation of gene expression via chromosomal CpG island methylation"/>
    <property type="evidence" value="ECO:0007669"/>
    <property type="project" value="TreeGrafter"/>
</dbReference>
<protein>
    <recommendedName>
        <fullName evidence="8">Cytosine-specific methyltransferase</fullName>
        <ecNumber evidence="8">2.1.1.37</ecNumber>
    </recommendedName>
</protein>
<keyword evidence="3 6" id="KW-0949">S-adenosyl-L-methionine</keyword>
<dbReference type="PROSITE" id="PS00095">
    <property type="entry name" value="C5_MTASE_2"/>
    <property type="match status" value="1"/>
</dbReference>
<dbReference type="HOGENOM" id="CLU_006958_2_1_4"/>
<evidence type="ECO:0000256" key="2">
    <source>
        <dbReference type="ARBA" id="ARBA00022679"/>
    </source>
</evidence>
<dbReference type="PROSITE" id="PS00094">
    <property type="entry name" value="C5_MTASE_1"/>
    <property type="match status" value="1"/>
</dbReference>
<comment type="similarity">
    <text evidence="6 7">Belongs to the class I-like SAM-binding methyltransferase superfamily. C5-methyltransferase family.</text>
</comment>
<feature type="active site" evidence="6">
    <location>
        <position position="71"/>
    </location>
</feature>
<evidence type="ECO:0000313" key="10">
    <source>
        <dbReference type="Proteomes" id="UP000001739"/>
    </source>
</evidence>
<evidence type="ECO:0000256" key="3">
    <source>
        <dbReference type="ARBA" id="ARBA00022691"/>
    </source>
</evidence>
<dbReference type="EC" id="2.1.1.37" evidence="8"/>
<dbReference type="KEGG" id="bpy:Bphyt_1155"/>
<dbReference type="Gene3D" id="3.40.50.150">
    <property type="entry name" value="Vaccinia Virus protein VP39"/>
    <property type="match status" value="1"/>
</dbReference>